<dbReference type="GO" id="GO:0005737">
    <property type="term" value="C:cytoplasm"/>
    <property type="evidence" value="ECO:0007669"/>
    <property type="project" value="TreeGrafter"/>
</dbReference>
<comment type="similarity">
    <text evidence="1">Belongs to the SRR1 family.</text>
</comment>
<evidence type="ECO:0000313" key="5">
    <source>
        <dbReference type="Proteomes" id="UP000192257"/>
    </source>
</evidence>
<organism evidence="4 5">
    <name type="scientific">Trypanosoma theileri</name>
    <dbReference type="NCBI Taxonomy" id="67003"/>
    <lineage>
        <taxon>Eukaryota</taxon>
        <taxon>Discoba</taxon>
        <taxon>Euglenozoa</taxon>
        <taxon>Kinetoplastea</taxon>
        <taxon>Metakinetoplastina</taxon>
        <taxon>Trypanosomatida</taxon>
        <taxon>Trypanosomatidae</taxon>
        <taxon>Trypanosoma</taxon>
    </lineage>
</organism>
<dbReference type="InterPro" id="IPR040044">
    <property type="entry name" value="SRR1L"/>
</dbReference>
<dbReference type="GeneID" id="39985993"/>
<dbReference type="VEuPathDB" id="TriTrypDB:TM35_000171340"/>
<evidence type="ECO:0000259" key="3">
    <source>
        <dbReference type="Pfam" id="PF07985"/>
    </source>
</evidence>
<keyword evidence="5" id="KW-1185">Reference proteome</keyword>
<feature type="region of interest" description="Disordered" evidence="2">
    <location>
        <begin position="1"/>
        <end position="21"/>
    </location>
</feature>
<dbReference type="AlphaFoldDB" id="A0A1X0NUA4"/>
<dbReference type="Pfam" id="PF07985">
    <property type="entry name" value="SRR1"/>
    <property type="match status" value="1"/>
</dbReference>
<dbReference type="Proteomes" id="UP000192257">
    <property type="component" value="Unassembled WGS sequence"/>
</dbReference>
<dbReference type="RefSeq" id="XP_028882328.1">
    <property type="nucleotide sequence ID" value="XM_029026213.1"/>
</dbReference>
<evidence type="ECO:0000256" key="2">
    <source>
        <dbReference type="SAM" id="MobiDB-lite"/>
    </source>
</evidence>
<dbReference type="PANTHER" id="PTHR28626:SF3">
    <property type="entry name" value="SRR1-LIKE PROTEIN"/>
    <property type="match status" value="1"/>
</dbReference>
<reference evidence="4 5" key="1">
    <citation type="submission" date="2017-03" db="EMBL/GenBank/DDBJ databases">
        <title>An alternative strategy for trypanosome survival in the mammalian bloodstream revealed through genome and transcriptome analysis of the ubiquitous bovine parasite Trypanosoma (Megatrypanum) theileri.</title>
        <authorList>
            <person name="Kelly S."/>
            <person name="Ivens A."/>
            <person name="Mott A."/>
            <person name="O'Neill E."/>
            <person name="Emms D."/>
            <person name="Macleod O."/>
            <person name="Voorheis P."/>
            <person name="Matthews J."/>
            <person name="Matthews K."/>
            <person name="Carrington M."/>
        </authorList>
    </citation>
    <scope>NUCLEOTIDE SEQUENCE [LARGE SCALE GENOMIC DNA]</scope>
    <source>
        <strain evidence="4">Edinburgh</strain>
    </source>
</reference>
<dbReference type="InterPro" id="IPR012942">
    <property type="entry name" value="SRR1-like"/>
</dbReference>
<dbReference type="EMBL" id="NBCO01000017">
    <property type="protein sequence ID" value="ORC88262.1"/>
    <property type="molecule type" value="Genomic_DNA"/>
</dbReference>
<evidence type="ECO:0000313" key="4">
    <source>
        <dbReference type="EMBL" id="ORC88262.1"/>
    </source>
</evidence>
<name>A0A1X0NUA4_9TRYP</name>
<protein>
    <recommendedName>
        <fullName evidence="3">SRR1-like domain-containing protein</fullName>
    </recommendedName>
</protein>
<feature type="domain" description="SRR1-like" evidence="3">
    <location>
        <begin position="92"/>
        <end position="315"/>
    </location>
</feature>
<accession>A0A1X0NUA4</accession>
<dbReference type="GO" id="GO:0005634">
    <property type="term" value="C:nucleus"/>
    <property type="evidence" value="ECO:0007669"/>
    <property type="project" value="TreeGrafter"/>
</dbReference>
<evidence type="ECO:0000256" key="1">
    <source>
        <dbReference type="ARBA" id="ARBA00009856"/>
    </source>
</evidence>
<comment type="caution">
    <text evidence="4">The sequence shown here is derived from an EMBL/GenBank/DDBJ whole genome shotgun (WGS) entry which is preliminary data.</text>
</comment>
<dbReference type="PANTHER" id="PTHR28626">
    <property type="entry name" value="SRR1-LIKE PROTEIN"/>
    <property type="match status" value="1"/>
</dbReference>
<dbReference type="OrthoDB" id="246555at2759"/>
<gene>
    <name evidence="4" type="ORF">TM35_000171340</name>
</gene>
<proteinExistence type="inferred from homology"/>
<sequence>MWKIVESKQQPSKRRRKSSVERRKDAAAAFVASAADTSFHQPTVTSSSAALVSSLARDLRRASQVVQGITFLRRDVLLPLRRYLNTHADKVTRIHLVALGIGPFSRQESHSGFLQMALLLAIQNECECFLRKSAKSCRIDGIGNITETTLTQELNTSSQRETTKLITRFFDPAISDLHARCCERFGIVVESENCYGAYTPSGEHDLLVAYLPHSPWTLLRNLFIANIKTFNDLANDKQEGFLQRTLVIGNDLREKLTRSDNFMELLIKVLNFHALQPQDSGKSVLEAENLETHSHSVPKGMSRYDVLRAFSDTAVMQFEDKWEKELTETLQQIRLPPIVRGGLDLA</sequence>